<name>A0A1R3KE58_COCAP</name>
<comment type="caution">
    <text evidence="1">The sequence shown here is derived from an EMBL/GenBank/DDBJ whole genome shotgun (WGS) entry which is preliminary data.</text>
</comment>
<proteinExistence type="predicted"/>
<protein>
    <submittedName>
        <fullName evidence="1">Uncharacterized protein</fullName>
    </submittedName>
</protein>
<reference evidence="1 2" key="1">
    <citation type="submission" date="2013-09" db="EMBL/GenBank/DDBJ databases">
        <title>Corchorus capsularis genome sequencing.</title>
        <authorList>
            <person name="Alam M."/>
            <person name="Haque M.S."/>
            <person name="Islam M.S."/>
            <person name="Emdad E.M."/>
            <person name="Islam M.M."/>
            <person name="Ahmed B."/>
            <person name="Halim A."/>
            <person name="Hossen Q.M.M."/>
            <person name="Hossain M.Z."/>
            <person name="Ahmed R."/>
            <person name="Khan M.M."/>
            <person name="Islam R."/>
            <person name="Rashid M.M."/>
            <person name="Khan S.A."/>
            <person name="Rahman M.S."/>
            <person name="Alam M."/>
        </authorList>
    </citation>
    <scope>NUCLEOTIDE SEQUENCE [LARGE SCALE GENOMIC DNA]</scope>
    <source>
        <strain evidence="2">cv. CVL-1</strain>
        <tissue evidence="1">Whole seedling</tissue>
    </source>
</reference>
<dbReference type="Proteomes" id="UP000188268">
    <property type="component" value="Unassembled WGS sequence"/>
</dbReference>
<evidence type="ECO:0000313" key="2">
    <source>
        <dbReference type="Proteomes" id="UP000188268"/>
    </source>
</evidence>
<organism evidence="1 2">
    <name type="scientific">Corchorus capsularis</name>
    <name type="common">Jute</name>
    <dbReference type="NCBI Taxonomy" id="210143"/>
    <lineage>
        <taxon>Eukaryota</taxon>
        <taxon>Viridiplantae</taxon>
        <taxon>Streptophyta</taxon>
        <taxon>Embryophyta</taxon>
        <taxon>Tracheophyta</taxon>
        <taxon>Spermatophyta</taxon>
        <taxon>Magnoliopsida</taxon>
        <taxon>eudicotyledons</taxon>
        <taxon>Gunneridae</taxon>
        <taxon>Pentapetalae</taxon>
        <taxon>rosids</taxon>
        <taxon>malvids</taxon>
        <taxon>Malvales</taxon>
        <taxon>Malvaceae</taxon>
        <taxon>Grewioideae</taxon>
        <taxon>Apeibeae</taxon>
        <taxon>Corchorus</taxon>
    </lineage>
</organism>
<accession>A0A1R3KE58</accession>
<keyword evidence="2" id="KW-1185">Reference proteome</keyword>
<sequence length="20" mass="2086">MEHILPFSTSAAGATINVKV</sequence>
<dbReference type="EMBL" id="AWWV01005399">
    <property type="protein sequence ID" value="OMP05372.1"/>
    <property type="molecule type" value="Genomic_DNA"/>
</dbReference>
<evidence type="ECO:0000313" key="1">
    <source>
        <dbReference type="EMBL" id="OMP05372.1"/>
    </source>
</evidence>
<dbReference type="AlphaFoldDB" id="A0A1R3KE58"/>
<gene>
    <name evidence="1" type="ORF">CCACVL1_01930</name>
</gene>